<organism evidence="7 8">
    <name type="scientific">Dictyobacter formicarum</name>
    <dbReference type="NCBI Taxonomy" id="2778368"/>
    <lineage>
        <taxon>Bacteria</taxon>
        <taxon>Bacillati</taxon>
        <taxon>Chloroflexota</taxon>
        <taxon>Ktedonobacteria</taxon>
        <taxon>Ktedonobacterales</taxon>
        <taxon>Dictyobacteraceae</taxon>
        <taxon>Dictyobacter</taxon>
    </lineage>
</organism>
<dbReference type="Pfam" id="PF01258">
    <property type="entry name" value="zf-dskA_traR"/>
    <property type="match status" value="1"/>
</dbReference>
<feature type="zinc finger region" description="dksA C4-type" evidence="4">
    <location>
        <begin position="86"/>
        <end position="110"/>
    </location>
</feature>
<evidence type="ECO:0000313" key="7">
    <source>
        <dbReference type="EMBL" id="GHO88539.1"/>
    </source>
</evidence>
<keyword evidence="1" id="KW-0479">Metal-binding</keyword>
<feature type="domain" description="Zinc finger DksA/TraR C4-type" evidence="6">
    <location>
        <begin position="81"/>
        <end position="116"/>
    </location>
</feature>
<keyword evidence="8" id="KW-1185">Reference proteome</keyword>
<keyword evidence="3" id="KW-0862">Zinc</keyword>
<evidence type="ECO:0000256" key="4">
    <source>
        <dbReference type="PROSITE-ProRule" id="PRU00510"/>
    </source>
</evidence>
<dbReference type="PANTHER" id="PTHR33823">
    <property type="entry name" value="RNA POLYMERASE-BINDING TRANSCRIPTION FACTOR DKSA-RELATED"/>
    <property type="match status" value="1"/>
</dbReference>
<comment type="caution">
    <text evidence="7">The sequence shown here is derived from an EMBL/GenBank/DDBJ whole genome shotgun (WGS) entry which is preliminary data.</text>
</comment>
<dbReference type="InterPro" id="IPR000962">
    <property type="entry name" value="Znf_DskA_TraR"/>
</dbReference>
<dbReference type="PANTHER" id="PTHR33823:SF4">
    <property type="entry name" value="GENERAL STRESS PROTEIN 16O"/>
    <property type="match status" value="1"/>
</dbReference>
<evidence type="ECO:0000256" key="5">
    <source>
        <dbReference type="SAM" id="Coils"/>
    </source>
</evidence>
<dbReference type="EMBL" id="BNJJ01000025">
    <property type="protein sequence ID" value="GHO88539.1"/>
    <property type="molecule type" value="Genomic_DNA"/>
</dbReference>
<sequence length="131" mass="14815">MTIDLQEMKKRLESKRDELMQSIGRLTEVHPIIVDSDSAGDESTEDAAVDVQEQQLETSILANDEALLAQINDALKRIEDGTYGFCVVCGKPISEERLRAIPWATLGVEEEEKLEQVNLSREELFDHNRDT</sequence>
<evidence type="ECO:0000259" key="6">
    <source>
        <dbReference type="Pfam" id="PF01258"/>
    </source>
</evidence>
<dbReference type="InterPro" id="IPR037187">
    <property type="entry name" value="DnaK_N"/>
</dbReference>
<proteinExistence type="predicted"/>
<gene>
    <name evidence="7" type="ORF">KSZ_65450</name>
</gene>
<keyword evidence="5" id="KW-0175">Coiled coil</keyword>
<evidence type="ECO:0000256" key="2">
    <source>
        <dbReference type="ARBA" id="ARBA00022771"/>
    </source>
</evidence>
<name>A0ABQ3VSD4_9CHLR</name>
<dbReference type="Gene3D" id="1.20.120.910">
    <property type="entry name" value="DksA, coiled-coil domain"/>
    <property type="match status" value="1"/>
</dbReference>
<evidence type="ECO:0000256" key="1">
    <source>
        <dbReference type="ARBA" id="ARBA00022723"/>
    </source>
</evidence>
<dbReference type="Proteomes" id="UP000635565">
    <property type="component" value="Unassembled WGS sequence"/>
</dbReference>
<dbReference type="SUPFAM" id="SSF57716">
    <property type="entry name" value="Glucocorticoid receptor-like (DNA-binding domain)"/>
    <property type="match status" value="1"/>
</dbReference>
<dbReference type="SUPFAM" id="SSF109635">
    <property type="entry name" value="DnaK suppressor protein DksA, alpha-hairpin domain"/>
    <property type="match status" value="1"/>
</dbReference>
<dbReference type="RefSeq" id="WP_201366120.1">
    <property type="nucleotide sequence ID" value="NZ_BNJJ01000025.1"/>
</dbReference>
<dbReference type="PROSITE" id="PS51128">
    <property type="entry name" value="ZF_DKSA_2"/>
    <property type="match status" value="1"/>
</dbReference>
<reference evidence="7 8" key="1">
    <citation type="journal article" date="2021" name="Int. J. Syst. Evol. Microbiol.">
        <title>Reticulibacter mediterranei gen. nov., sp. nov., within the new family Reticulibacteraceae fam. nov., and Ktedonospora formicarum gen. nov., sp. nov., Ktedonobacter robiniae sp. nov., Dictyobacter formicarum sp. nov. and Dictyobacter arantiisoli sp. nov., belonging to the class Ktedonobacteria.</title>
        <authorList>
            <person name="Yabe S."/>
            <person name="Zheng Y."/>
            <person name="Wang C.M."/>
            <person name="Sakai Y."/>
            <person name="Abe K."/>
            <person name="Yokota A."/>
            <person name="Donadio S."/>
            <person name="Cavaletti L."/>
            <person name="Monciardini P."/>
        </authorList>
    </citation>
    <scope>NUCLEOTIDE SEQUENCE [LARGE SCALE GENOMIC DNA]</scope>
    <source>
        <strain evidence="7 8">SOSP1-9</strain>
    </source>
</reference>
<evidence type="ECO:0000313" key="8">
    <source>
        <dbReference type="Proteomes" id="UP000635565"/>
    </source>
</evidence>
<feature type="coiled-coil region" evidence="5">
    <location>
        <begin position="2"/>
        <end position="29"/>
    </location>
</feature>
<accession>A0ABQ3VSD4</accession>
<evidence type="ECO:0000256" key="3">
    <source>
        <dbReference type="ARBA" id="ARBA00022833"/>
    </source>
</evidence>
<protein>
    <recommendedName>
        <fullName evidence="6">Zinc finger DksA/TraR C4-type domain-containing protein</fullName>
    </recommendedName>
</protein>
<keyword evidence="2" id="KW-0863">Zinc-finger</keyword>